<dbReference type="Gene3D" id="3.30.930.10">
    <property type="entry name" value="Bira Bifunctional Protein, Domain 2"/>
    <property type="match status" value="1"/>
</dbReference>
<accession>A0AAV5KTK2</accession>
<dbReference type="PANTHER" id="PTHR43506:SF1">
    <property type="entry name" value="BPL_LPL CATALYTIC DOMAIN-CONTAINING PROTEIN"/>
    <property type="match status" value="1"/>
</dbReference>
<dbReference type="InterPro" id="IPR004143">
    <property type="entry name" value="BPL_LPL_catalytic"/>
</dbReference>
<protein>
    <recommendedName>
        <fullName evidence="1">BPL/LPL catalytic domain-containing protein</fullName>
    </recommendedName>
</protein>
<dbReference type="SUPFAM" id="SSF55681">
    <property type="entry name" value="Class II aaRS and biotin synthetases"/>
    <property type="match status" value="1"/>
</dbReference>
<sequence length="278" mass="31723">MVIPQARNLHLSRMNLVRLKGLPILQQLHIEEKLLRASSENWCIMNDGTNDPTIVMGVSGKPAELLEIESVLRDQVPVIRRFTGGGTVIVDQSTVFVTFICGKDAVPGLQLYPRSIMSWSSLLYNKVFQGTGDFHLRENDYVFGSQKFGGNAQSITKNRWIHHTSFLWDYKVRNMAYLKNPKRAPEYRLARGHLDFICRLKDYMPRTIFVDKTVEAAGTEFSLRPIRLEEIETHYESEYRPSTSLLTEQELKSDIASEQELKSDIASEQELKAATASL</sequence>
<name>A0AAV5KTK2_9ROSI</name>
<organism evidence="2 3">
    <name type="scientific">Rubroshorea leprosula</name>
    <dbReference type="NCBI Taxonomy" id="152421"/>
    <lineage>
        <taxon>Eukaryota</taxon>
        <taxon>Viridiplantae</taxon>
        <taxon>Streptophyta</taxon>
        <taxon>Embryophyta</taxon>
        <taxon>Tracheophyta</taxon>
        <taxon>Spermatophyta</taxon>
        <taxon>Magnoliopsida</taxon>
        <taxon>eudicotyledons</taxon>
        <taxon>Gunneridae</taxon>
        <taxon>Pentapetalae</taxon>
        <taxon>rosids</taxon>
        <taxon>malvids</taxon>
        <taxon>Malvales</taxon>
        <taxon>Dipterocarpaceae</taxon>
        <taxon>Rubroshorea</taxon>
    </lineage>
</organism>
<reference evidence="2 3" key="1">
    <citation type="journal article" date="2021" name="Commun. Biol.">
        <title>The genome of Shorea leprosula (Dipterocarpaceae) highlights the ecological relevance of drought in aseasonal tropical rainforests.</title>
        <authorList>
            <person name="Ng K.K.S."/>
            <person name="Kobayashi M.J."/>
            <person name="Fawcett J.A."/>
            <person name="Hatakeyama M."/>
            <person name="Paape T."/>
            <person name="Ng C.H."/>
            <person name="Ang C.C."/>
            <person name="Tnah L.H."/>
            <person name="Lee C.T."/>
            <person name="Nishiyama T."/>
            <person name="Sese J."/>
            <person name="O'Brien M.J."/>
            <person name="Copetti D."/>
            <person name="Mohd Noor M.I."/>
            <person name="Ong R.C."/>
            <person name="Putra M."/>
            <person name="Sireger I.Z."/>
            <person name="Indrioko S."/>
            <person name="Kosugi Y."/>
            <person name="Izuno A."/>
            <person name="Isagi Y."/>
            <person name="Lee S.L."/>
            <person name="Shimizu K.K."/>
        </authorList>
    </citation>
    <scope>NUCLEOTIDE SEQUENCE [LARGE SCALE GENOMIC DNA]</scope>
    <source>
        <strain evidence="2">214</strain>
    </source>
</reference>
<comment type="caution">
    <text evidence="2">The sequence shown here is derived from an EMBL/GenBank/DDBJ whole genome shotgun (WGS) entry which is preliminary data.</text>
</comment>
<evidence type="ECO:0000313" key="2">
    <source>
        <dbReference type="EMBL" id="GKV27984.1"/>
    </source>
</evidence>
<proteinExistence type="predicted"/>
<evidence type="ECO:0000259" key="1">
    <source>
        <dbReference type="PROSITE" id="PS51733"/>
    </source>
</evidence>
<dbReference type="PANTHER" id="PTHR43506">
    <property type="entry name" value="BIOTIN/LIPOATE A/B PROTEIN LIGASE FAMILY"/>
    <property type="match status" value="1"/>
</dbReference>
<dbReference type="EMBL" id="BPVZ01000078">
    <property type="protein sequence ID" value="GKV27984.1"/>
    <property type="molecule type" value="Genomic_DNA"/>
</dbReference>
<dbReference type="FunFam" id="3.30.930.10:FF:000077">
    <property type="entry name" value="Putative lipoate-protein ligase A"/>
    <property type="match status" value="1"/>
</dbReference>
<dbReference type="InterPro" id="IPR045864">
    <property type="entry name" value="aa-tRNA-synth_II/BPL/LPL"/>
</dbReference>
<dbReference type="CDD" id="cd16443">
    <property type="entry name" value="LplA"/>
    <property type="match status" value="1"/>
</dbReference>
<dbReference type="Proteomes" id="UP001054252">
    <property type="component" value="Unassembled WGS sequence"/>
</dbReference>
<dbReference type="PROSITE" id="PS51733">
    <property type="entry name" value="BPL_LPL_CATALYTIC"/>
    <property type="match status" value="1"/>
</dbReference>
<dbReference type="Pfam" id="PF21948">
    <property type="entry name" value="LplA-B_cat"/>
    <property type="match status" value="1"/>
</dbReference>
<evidence type="ECO:0000313" key="3">
    <source>
        <dbReference type="Proteomes" id="UP001054252"/>
    </source>
</evidence>
<gene>
    <name evidence="2" type="ORF">SLEP1_g37092</name>
</gene>
<feature type="domain" description="BPL/LPL catalytic" evidence="1">
    <location>
        <begin position="39"/>
        <end position="225"/>
    </location>
</feature>
<dbReference type="InterPro" id="IPR053264">
    <property type="entry name" value="Lipoate-ligase_2_inactive"/>
</dbReference>
<dbReference type="AlphaFoldDB" id="A0AAV5KTK2"/>
<keyword evidence="3" id="KW-1185">Reference proteome</keyword>